<accession>A0A8X6U2I0</accession>
<sequence length="132" mass="15247">MPKHTKAPLGTFAEPDARFSHIHLNFIGPLPIFDGKKYYLTIIDRFTRWSEIIPTLDIIAETTASALVHGYPDLEHQINQVRPPLTSPYFGFHFVKKRSEQNFVIYLRGKRPTVTIDRLKPAYEFSEEISTS</sequence>
<feature type="non-terminal residue" evidence="1">
    <location>
        <position position="1"/>
    </location>
</feature>
<organism evidence="1 2">
    <name type="scientific">Nephila pilipes</name>
    <name type="common">Giant wood spider</name>
    <name type="synonym">Nephila maculata</name>
    <dbReference type="NCBI Taxonomy" id="299642"/>
    <lineage>
        <taxon>Eukaryota</taxon>
        <taxon>Metazoa</taxon>
        <taxon>Ecdysozoa</taxon>
        <taxon>Arthropoda</taxon>
        <taxon>Chelicerata</taxon>
        <taxon>Arachnida</taxon>
        <taxon>Araneae</taxon>
        <taxon>Araneomorphae</taxon>
        <taxon>Entelegynae</taxon>
        <taxon>Araneoidea</taxon>
        <taxon>Nephilidae</taxon>
        <taxon>Nephila</taxon>
    </lineage>
</organism>
<dbReference type="Gene3D" id="3.30.420.10">
    <property type="entry name" value="Ribonuclease H-like superfamily/Ribonuclease H"/>
    <property type="match status" value="1"/>
</dbReference>
<protein>
    <recommendedName>
        <fullName evidence="3">Integrase catalytic domain-containing protein</fullName>
    </recommendedName>
</protein>
<dbReference type="InterPro" id="IPR036397">
    <property type="entry name" value="RNaseH_sf"/>
</dbReference>
<evidence type="ECO:0008006" key="3">
    <source>
        <dbReference type="Google" id="ProtNLM"/>
    </source>
</evidence>
<gene>
    <name evidence="1" type="primary">AVEN_232692_1</name>
    <name evidence="1" type="ORF">NPIL_365891</name>
</gene>
<dbReference type="SUPFAM" id="SSF53098">
    <property type="entry name" value="Ribonuclease H-like"/>
    <property type="match status" value="1"/>
</dbReference>
<dbReference type="Proteomes" id="UP000887013">
    <property type="component" value="Unassembled WGS sequence"/>
</dbReference>
<dbReference type="AlphaFoldDB" id="A0A8X6U2I0"/>
<evidence type="ECO:0000313" key="1">
    <source>
        <dbReference type="EMBL" id="GFT68486.1"/>
    </source>
</evidence>
<proteinExistence type="predicted"/>
<dbReference type="EMBL" id="BMAW01069337">
    <property type="protein sequence ID" value="GFT68486.1"/>
    <property type="molecule type" value="Genomic_DNA"/>
</dbReference>
<dbReference type="InterPro" id="IPR012337">
    <property type="entry name" value="RNaseH-like_sf"/>
</dbReference>
<evidence type="ECO:0000313" key="2">
    <source>
        <dbReference type="Proteomes" id="UP000887013"/>
    </source>
</evidence>
<reference evidence="1" key="1">
    <citation type="submission" date="2020-08" db="EMBL/GenBank/DDBJ databases">
        <title>Multicomponent nature underlies the extraordinary mechanical properties of spider dragline silk.</title>
        <authorList>
            <person name="Kono N."/>
            <person name="Nakamura H."/>
            <person name="Mori M."/>
            <person name="Yoshida Y."/>
            <person name="Ohtoshi R."/>
            <person name="Malay A.D."/>
            <person name="Moran D.A.P."/>
            <person name="Tomita M."/>
            <person name="Numata K."/>
            <person name="Arakawa K."/>
        </authorList>
    </citation>
    <scope>NUCLEOTIDE SEQUENCE</scope>
</reference>
<comment type="caution">
    <text evidence="1">The sequence shown here is derived from an EMBL/GenBank/DDBJ whole genome shotgun (WGS) entry which is preliminary data.</text>
</comment>
<keyword evidence="2" id="KW-1185">Reference proteome</keyword>
<name>A0A8X6U2I0_NEPPI</name>
<dbReference type="OrthoDB" id="6434907at2759"/>
<dbReference type="GO" id="GO:0003676">
    <property type="term" value="F:nucleic acid binding"/>
    <property type="evidence" value="ECO:0007669"/>
    <property type="project" value="InterPro"/>
</dbReference>